<accession>A0AA38X2I3</accession>
<sequence>MASGSVNSQHTAAAGPSTQASTTMTSGQPTYDKRVPESLTNLPHGYKYLTGFPPPWSSLPPNYLTLKEICATYPNHLDYEGLDAFIQWAWTPNQIWDTIPTYIQERIKSQQITKAAKPVTMFFHRRDRRNKALGGKAGVKALWDSPKLHNTNEEYGNAITYGLNPRARKSRAGGNSGKKSGEGSSVEDTPMEDDTASDEEDGSQTAETVEDDTDPDVMMGEANTDEGGDPATGAADDGVERLPSPLAPPPENVERFLQAEQERYQRARLMGESDWEETTTPLANGRELADAVDSNGEPLHAFLRDQVYFGNN</sequence>
<name>A0AA38X2I3_9EURO</name>
<dbReference type="EMBL" id="JAPDRK010000016">
    <property type="protein sequence ID" value="KAJ9605533.1"/>
    <property type="molecule type" value="Genomic_DNA"/>
</dbReference>
<feature type="region of interest" description="Disordered" evidence="1">
    <location>
        <begin position="166"/>
        <end position="251"/>
    </location>
</feature>
<dbReference type="AlphaFoldDB" id="A0AA38X2I3"/>
<organism evidence="2 3">
    <name type="scientific">Cladophialophora chaetospira</name>
    <dbReference type="NCBI Taxonomy" id="386627"/>
    <lineage>
        <taxon>Eukaryota</taxon>
        <taxon>Fungi</taxon>
        <taxon>Dikarya</taxon>
        <taxon>Ascomycota</taxon>
        <taxon>Pezizomycotina</taxon>
        <taxon>Eurotiomycetes</taxon>
        <taxon>Chaetothyriomycetidae</taxon>
        <taxon>Chaetothyriales</taxon>
        <taxon>Herpotrichiellaceae</taxon>
        <taxon>Cladophialophora</taxon>
    </lineage>
</organism>
<comment type="caution">
    <text evidence="2">The sequence shown here is derived from an EMBL/GenBank/DDBJ whole genome shotgun (WGS) entry which is preliminary data.</text>
</comment>
<reference evidence="2" key="1">
    <citation type="submission" date="2022-10" db="EMBL/GenBank/DDBJ databases">
        <title>Culturing micro-colonial fungi from biological soil crusts in the Mojave desert and describing Neophaeococcomyces mojavensis, and introducing the new genera and species Taxawa tesnikishii.</title>
        <authorList>
            <person name="Kurbessoian T."/>
            <person name="Stajich J.E."/>
        </authorList>
    </citation>
    <scope>NUCLEOTIDE SEQUENCE</scope>
    <source>
        <strain evidence="2">TK_41</strain>
    </source>
</reference>
<evidence type="ECO:0000256" key="1">
    <source>
        <dbReference type="SAM" id="MobiDB-lite"/>
    </source>
</evidence>
<evidence type="ECO:0000313" key="2">
    <source>
        <dbReference type="EMBL" id="KAJ9605533.1"/>
    </source>
</evidence>
<protein>
    <submittedName>
        <fullName evidence="2">Uncharacterized protein</fullName>
    </submittedName>
</protein>
<dbReference type="Proteomes" id="UP001172673">
    <property type="component" value="Unassembled WGS sequence"/>
</dbReference>
<keyword evidence="3" id="KW-1185">Reference proteome</keyword>
<feature type="compositionally biased region" description="Acidic residues" evidence="1">
    <location>
        <begin position="189"/>
        <end position="215"/>
    </location>
</feature>
<proteinExistence type="predicted"/>
<gene>
    <name evidence="2" type="ORF">H2200_010190</name>
</gene>
<feature type="compositionally biased region" description="Polar residues" evidence="1">
    <location>
        <begin position="1"/>
        <end position="29"/>
    </location>
</feature>
<feature type="region of interest" description="Disordered" evidence="1">
    <location>
        <begin position="1"/>
        <end position="36"/>
    </location>
</feature>
<evidence type="ECO:0000313" key="3">
    <source>
        <dbReference type="Proteomes" id="UP001172673"/>
    </source>
</evidence>